<keyword evidence="4" id="KW-1185">Reference proteome</keyword>
<dbReference type="STRING" id="1036612.A0A1L9TQJ4"/>
<feature type="region of interest" description="Disordered" evidence="1">
    <location>
        <begin position="438"/>
        <end position="458"/>
    </location>
</feature>
<dbReference type="RefSeq" id="XP_040705498.1">
    <property type="nucleotide sequence ID" value="XM_040844390.1"/>
</dbReference>
<feature type="domain" description="Heterokaryon incompatibility" evidence="2">
    <location>
        <begin position="291"/>
        <end position="476"/>
    </location>
</feature>
<evidence type="ECO:0000313" key="3">
    <source>
        <dbReference type="EMBL" id="OJJ61692.1"/>
    </source>
</evidence>
<name>A0A1L9TQJ4_9EURO</name>
<evidence type="ECO:0000259" key="2">
    <source>
        <dbReference type="Pfam" id="PF06985"/>
    </source>
</evidence>
<dbReference type="EMBL" id="KV878583">
    <property type="protein sequence ID" value="OJJ61692.1"/>
    <property type="molecule type" value="Genomic_DNA"/>
</dbReference>
<dbReference type="AlphaFoldDB" id="A0A1L9TQJ4"/>
<gene>
    <name evidence="3" type="ORF">ASPSYDRAFT_27363</name>
</gene>
<dbReference type="OrthoDB" id="4507626at2759"/>
<reference evidence="4" key="1">
    <citation type="journal article" date="2017" name="Genome Biol.">
        <title>Comparative genomics reveals high biological diversity and specific adaptations in the industrially and medically important fungal genus Aspergillus.</title>
        <authorList>
            <person name="de Vries R.P."/>
            <person name="Riley R."/>
            <person name="Wiebenga A."/>
            <person name="Aguilar-Osorio G."/>
            <person name="Amillis S."/>
            <person name="Uchima C.A."/>
            <person name="Anderluh G."/>
            <person name="Asadollahi M."/>
            <person name="Askin M."/>
            <person name="Barry K."/>
            <person name="Battaglia E."/>
            <person name="Bayram O."/>
            <person name="Benocci T."/>
            <person name="Braus-Stromeyer S.A."/>
            <person name="Caldana C."/>
            <person name="Canovas D."/>
            <person name="Cerqueira G.C."/>
            <person name="Chen F."/>
            <person name="Chen W."/>
            <person name="Choi C."/>
            <person name="Clum A."/>
            <person name="Dos Santos R.A."/>
            <person name="Damasio A.R."/>
            <person name="Diallinas G."/>
            <person name="Emri T."/>
            <person name="Fekete E."/>
            <person name="Flipphi M."/>
            <person name="Freyberg S."/>
            <person name="Gallo A."/>
            <person name="Gournas C."/>
            <person name="Habgood R."/>
            <person name="Hainaut M."/>
            <person name="Harispe M.L."/>
            <person name="Henrissat B."/>
            <person name="Hilden K.S."/>
            <person name="Hope R."/>
            <person name="Hossain A."/>
            <person name="Karabika E."/>
            <person name="Karaffa L."/>
            <person name="Karanyi Z."/>
            <person name="Krasevec N."/>
            <person name="Kuo A."/>
            <person name="Kusch H."/>
            <person name="LaButti K."/>
            <person name="Lagendijk E.L."/>
            <person name="Lapidus A."/>
            <person name="Levasseur A."/>
            <person name="Lindquist E."/>
            <person name="Lipzen A."/>
            <person name="Logrieco A.F."/>
            <person name="MacCabe A."/>
            <person name="Maekelae M.R."/>
            <person name="Malavazi I."/>
            <person name="Melin P."/>
            <person name="Meyer V."/>
            <person name="Mielnichuk N."/>
            <person name="Miskei M."/>
            <person name="Molnar A.P."/>
            <person name="Mule G."/>
            <person name="Ngan C.Y."/>
            <person name="Orejas M."/>
            <person name="Orosz E."/>
            <person name="Ouedraogo J.P."/>
            <person name="Overkamp K.M."/>
            <person name="Park H.-S."/>
            <person name="Perrone G."/>
            <person name="Piumi F."/>
            <person name="Punt P.J."/>
            <person name="Ram A.F."/>
            <person name="Ramon A."/>
            <person name="Rauscher S."/>
            <person name="Record E."/>
            <person name="Riano-Pachon D.M."/>
            <person name="Robert V."/>
            <person name="Roehrig J."/>
            <person name="Ruller R."/>
            <person name="Salamov A."/>
            <person name="Salih N.S."/>
            <person name="Samson R.A."/>
            <person name="Sandor E."/>
            <person name="Sanguinetti M."/>
            <person name="Schuetze T."/>
            <person name="Sepcic K."/>
            <person name="Shelest E."/>
            <person name="Sherlock G."/>
            <person name="Sophianopoulou V."/>
            <person name="Squina F.M."/>
            <person name="Sun H."/>
            <person name="Susca A."/>
            <person name="Todd R.B."/>
            <person name="Tsang A."/>
            <person name="Unkles S.E."/>
            <person name="van de Wiele N."/>
            <person name="van Rossen-Uffink D."/>
            <person name="Oliveira J.V."/>
            <person name="Vesth T.C."/>
            <person name="Visser J."/>
            <person name="Yu J.-H."/>
            <person name="Zhou M."/>
            <person name="Andersen M.R."/>
            <person name="Archer D.B."/>
            <person name="Baker S.E."/>
            <person name="Benoit I."/>
            <person name="Brakhage A.A."/>
            <person name="Braus G.H."/>
            <person name="Fischer R."/>
            <person name="Frisvad J.C."/>
            <person name="Goldman G.H."/>
            <person name="Houbraken J."/>
            <person name="Oakley B."/>
            <person name="Pocsi I."/>
            <person name="Scazzocchio C."/>
            <person name="Seiboth B."/>
            <person name="vanKuyk P.A."/>
            <person name="Wortman J."/>
            <person name="Dyer P.S."/>
            <person name="Grigoriev I.V."/>
        </authorList>
    </citation>
    <scope>NUCLEOTIDE SEQUENCE [LARGE SCALE GENOMIC DNA]</scope>
    <source>
        <strain evidence="4">CBS 593.65</strain>
    </source>
</reference>
<proteinExistence type="predicted"/>
<accession>A0A1L9TQJ4</accession>
<protein>
    <recommendedName>
        <fullName evidence="2">Heterokaryon incompatibility domain-containing protein</fullName>
    </recommendedName>
</protein>
<evidence type="ECO:0000256" key="1">
    <source>
        <dbReference type="SAM" id="MobiDB-lite"/>
    </source>
</evidence>
<dbReference type="InterPro" id="IPR010730">
    <property type="entry name" value="HET"/>
</dbReference>
<dbReference type="Pfam" id="PF06985">
    <property type="entry name" value="HET"/>
    <property type="match status" value="1"/>
</dbReference>
<dbReference type="Proteomes" id="UP000184356">
    <property type="component" value="Unassembled WGS sequence"/>
</dbReference>
<dbReference type="GeneID" id="63760463"/>
<organism evidence="3 4">
    <name type="scientific">Aspergillus sydowii CBS 593.65</name>
    <dbReference type="NCBI Taxonomy" id="1036612"/>
    <lineage>
        <taxon>Eukaryota</taxon>
        <taxon>Fungi</taxon>
        <taxon>Dikarya</taxon>
        <taxon>Ascomycota</taxon>
        <taxon>Pezizomycotina</taxon>
        <taxon>Eurotiomycetes</taxon>
        <taxon>Eurotiomycetidae</taxon>
        <taxon>Eurotiales</taxon>
        <taxon>Aspergillaceae</taxon>
        <taxon>Aspergillus</taxon>
        <taxon>Aspergillus subgen. Nidulantes</taxon>
    </lineage>
</organism>
<dbReference type="VEuPathDB" id="FungiDB:ASPSYDRAFT_27363"/>
<evidence type="ECO:0000313" key="4">
    <source>
        <dbReference type="Proteomes" id="UP000184356"/>
    </source>
</evidence>
<sequence length="810" mass="91731">MDSIPQGDTFFAHCSLLRRARKYFGEYSAVITAEELSDFTGQLYHSAKTLGLKERARLLDKIPESRREDFEDLWQWRAGVGQFQRLKQKEKENIEGEWEHFVDTMSPEQAGSWKMINEWLAAAYHPQVLADAALRAIWSPTSRPLNRTPRQSGYMTSWFPVESKPEESVYSIQFCLLFSVEFFERDDDSSFERGGEDYRENYTRVLKMHRTSAMGVALCQSLAHRIYVSLCPDMSGESRITAQHPLQNLAASPGRSPWLADMDHSVGPAYLWNVLERRTVGTKTLQADTHYACVSHTWGRWKDGSAMAKLEGCLWEVPRNTIWDVARIPEQLAILGQRLGVKYIWFDLVCIPQTTSGKLGRIAQEQIALQASIFGGASVCVSWLNYIDDWEAEKQAMEWVALKFLEVAMGWPHYPKTEQLLSAREVCDTRSGLSYNPSHDKYLKRRAGSDQPANGEIRSSGDIRTPWFSSLWTLQESCLCPDMILMSRTWEPLNDPFGRPVTLEELVNLTSSVHGLLEQGGVVLSSARQGQQDQQPTEHPFKVYPLSVLGLNLLFQHAHIPPISERTRTNILMQANFRQCSTGRAEAIMSAIGVVDWYKPGQDNEKDLILGVYPAAFVKEAASKIGPQFAFVIKDLESTSAEEFFNGTKRGSLLPFGVVSDEHYSMSMSAINVADSEWHDVFGSWYFLLSGSVRMRKAVILGQNVFGNLNVVSSELEVCMTTQADPDKYAYDPLSLKDWLRRQPSHECTFAIAISKTMGIVLSDFGWRLRNLDEGREEYTTPLSLVKVAALKGPFQLFQQAVRSVDWVVL</sequence>